<dbReference type="Gene3D" id="3.40.47.10">
    <property type="match status" value="1"/>
</dbReference>
<dbReference type="SUPFAM" id="SSF53901">
    <property type="entry name" value="Thiolase-like"/>
    <property type="match status" value="1"/>
</dbReference>
<dbReference type="GO" id="GO:0016746">
    <property type="term" value="F:acyltransferase activity"/>
    <property type="evidence" value="ECO:0007669"/>
    <property type="project" value="InterPro"/>
</dbReference>
<feature type="domain" description="Thiolase C-terminal" evidence="1">
    <location>
        <begin position="258"/>
        <end position="390"/>
    </location>
</feature>
<evidence type="ECO:0000259" key="1">
    <source>
        <dbReference type="Pfam" id="PF22691"/>
    </source>
</evidence>
<evidence type="ECO:0000313" key="2">
    <source>
        <dbReference type="EMBL" id="PQA86270.1"/>
    </source>
</evidence>
<dbReference type="AlphaFoldDB" id="A0A2S7K193"/>
<dbReference type="PANTHER" id="PTHR42870:SF1">
    <property type="entry name" value="NON-SPECIFIC LIPID-TRANSFER PROTEIN-LIKE 2"/>
    <property type="match status" value="1"/>
</dbReference>
<dbReference type="InterPro" id="IPR055140">
    <property type="entry name" value="Thiolase_C_2"/>
</dbReference>
<evidence type="ECO:0000313" key="3">
    <source>
        <dbReference type="Proteomes" id="UP000239504"/>
    </source>
</evidence>
<keyword evidence="3" id="KW-1185">Reference proteome</keyword>
<dbReference type="RefSeq" id="WP_104831482.1">
    <property type="nucleotide sequence ID" value="NZ_PJCH01000015.1"/>
</dbReference>
<comment type="caution">
    <text evidence="2">The sequence shown here is derived from an EMBL/GenBank/DDBJ whole genome shotgun (WGS) entry which is preliminary data.</text>
</comment>
<dbReference type="Proteomes" id="UP000239504">
    <property type="component" value="Unassembled WGS sequence"/>
</dbReference>
<organism evidence="2 3">
    <name type="scientific">Hyphococcus luteus</name>
    <dbReference type="NCBI Taxonomy" id="2058213"/>
    <lineage>
        <taxon>Bacteria</taxon>
        <taxon>Pseudomonadati</taxon>
        <taxon>Pseudomonadota</taxon>
        <taxon>Alphaproteobacteria</taxon>
        <taxon>Parvularculales</taxon>
        <taxon>Parvularculaceae</taxon>
        <taxon>Hyphococcus</taxon>
    </lineage>
</organism>
<dbReference type="InterPro" id="IPR016039">
    <property type="entry name" value="Thiolase-like"/>
</dbReference>
<dbReference type="CDD" id="cd00829">
    <property type="entry name" value="SCP-x_thiolase"/>
    <property type="match status" value="1"/>
</dbReference>
<dbReference type="PANTHER" id="PTHR42870">
    <property type="entry name" value="ACETYL-COA C-ACETYLTRANSFERASE"/>
    <property type="match status" value="1"/>
</dbReference>
<accession>A0A2S7K193</accession>
<dbReference type="Pfam" id="PF22691">
    <property type="entry name" value="Thiolase_C_1"/>
    <property type="match status" value="1"/>
</dbReference>
<protein>
    <submittedName>
        <fullName evidence="2">Thiolase</fullName>
    </submittedName>
</protein>
<dbReference type="OrthoDB" id="9790314at2"/>
<sequence>MTSKRVDKPIAKICGLGFAELSREYLKSQKALACDAIIAAVADAGLQKSDVDGVVINRSDTNPSDDLPLRLFDDLGFRDLTFGNVLASQAACGVQMIQYAAMAVANGMAENVVCVFADTPILPKRRGGDAYAIDLALTNIPGWERQYGLYGAVGAYGFAMRRYMELFGVGAETFGEVALAARQWARRSPLAFQTKPMSMDDYLNSKLIADPLRMFDCAFPVNGAGAVIVSAPEGGGGERNGAAFIWGMGQGHRGYLAYSDYENETDTPARVAGKKAYRMAGISARDIDHAQIYDAFTVTTLLGLEGYGFCERGEGKDFVADGALAPGGRFPVNTGGGQLSGYYLQGMTQVSEGYLQAANRAGDRQIGNNGWSLVTAQGGRMDYHACLVLSPEKVR</sequence>
<name>A0A2S7K193_9PROT</name>
<gene>
    <name evidence="2" type="ORF">CW354_18145</name>
</gene>
<dbReference type="EMBL" id="PJCH01000015">
    <property type="protein sequence ID" value="PQA86270.1"/>
    <property type="molecule type" value="Genomic_DNA"/>
</dbReference>
<proteinExistence type="predicted"/>
<reference evidence="2 3" key="1">
    <citation type="submission" date="2017-12" db="EMBL/GenBank/DDBJ databases">
        <authorList>
            <person name="Hurst M.R.H."/>
        </authorList>
    </citation>
    <scope>NUCLEOTIDE SEQUENCE [LARGE SCALE GENOMIC DNA]</scope>
    <source>
        <strain evidence="2 3">SY-3-19</strain>
    </source>
</reference>